<protein>
    <recommendedName>
        <fullName evidence="7">Endolytic murein transglycosylase</fullName>
        <ecNumber evidence="7">4.2.2.29</ecNumber>
    </recommendedName>
    <alternativeName>
        <fullName evidence="7">Peptidoglycan lytic transglycosylase</fullName>
    </alternativeName>
    <alternativeName>
        <fullName evidence="7">Peptidoglycan polymerization terminase</fullName>
    </alternativeName>
</protein>
<keyword evidence="4 7" id="KW-0472">Membrane</keyword>
<comment type="subcellular location">
    <subcellularLocation>
        <location evidence="7">Cell membrane</location>
        <topology evidence="7">Single-pass membrane protein</topology>
    </subcellularLocation>
</comment>
<feature type="site" description="Important for catalytic activity" evidence="7">
    <location>
        <position position="225"/>
    </location>
</feature>
<reference evidence="8" key="2">
    <citation type="journal article" date="2021" name="PeerJ">
        <title>Extensive microbial diversity within the chicken gut microbiome revealed by metagenomics and culture.</title>
        <authorList>
            <person name="Gilroy R."/>
            <person name="Ravi A."/>
            <person name="Getino M."/>
            <person name="Pursley I."/>
            <person name="Horton D.L."/>
            <person name="Alikhan N.F."/>
            <person name="Baker D."/>
            <person name="Gharbi K."/>
            <person name="Hall N."/>
            <person name="Watson M."/>
            <person name="Adriaenssens E.M."/>
            <person name="Foster-Nyarko E."/>
            <person name="Jarju S."/>
            <person name="Secka A."/>
            <person name="Antonio M."/>
            <person name="Oren A."/>
            <person name="Chaudhuri R.R."/>
            <person name="La Ragione R."/>
            <person name="Hildebrand F."/>
            <person name="Pallen M.J."/>
        </authorList>
    </citation>
    <scope>NUCLEOTIDE SEQUENCE</scope>
    <source>
        <strain evidence="8">21143</strain>
    </source>
</reference>
<evidence type="ECO:0000256" key="4">
    <source>
        <dbReference type="ARBA" id="ARBA00023136"/>
    </source>
</evidence>
<keyword evidence="1 7" id="KW-1003">Cell membrane</keyword>
<evidence type="ECO:0000313" key="8">
    <source>
        <dbReference type="EMBL" id="HIT40099.1"/>
    </source>
</evidence>
<comment type="caution">
    <text evidence="8">The sequence shown here is derived from an EMBL/GenBank/DDBJ whole genome shotgun (WGS) entry which is preliminary data.</text>
</comment>
<comment type="catalytic activity">
    <reaction evidence="7">
        <text>a peptidoglycan chain = a peptidoglycan chain with N-acetyl-1,6-anhydromuramyl-[peptide] at the reducing end + a peptidoglycan chain with N-acetylglucosamine at the non-reducing end.</text>
        <dbReference type="EC" id="4.2.2.29"/>
    </reaction>
</comment>
<gene>
    <name evidence="7 8" type="primary">mltG</name>
    <name evidence="8" type="ORF">IAD06_08725</name>
</gene>
<dbReference type="GO" id="GO:0071555">
    <property type="term" value="P:cell wall organization"/>
    <property type="evidence" value="ECO:0007669"/>
    <property type="project" value="UniProtKB-KW"/>
</dbReference>
<dbReference type="EMBL" id="DVKT01000064">
    <property type="protein sequence ID" value="HIT40099.1"/>
    <property type="molecule type" value="Genomic_DNA"/>
</dbReference>
<dbReference type="Gene3D" id="3.30.160.60">
    <property type="entry name" value="Classic Zinc Finger"/>
    <property type="match status" value="1"/>
</dbReference>
<dbReference type="InterPro" id="IPR003770">
    <property type="entry name" value="MLTG-like"/>
</dbReference>
<dbReference type="Pfam" id="PF02618">
    <property type="entry name" value="YceG"/>
    <property type="match status" value="1"/>
</dbReference>
<proteinExistence type="inferred from homology"/>
<dbReference type="EC" id="4.2.2.29" evidence="7"/>
<sequence length="350" mass="40200">MIITRSKKGALRLYLAIGLLVLVNIGIIGGCIIIKRYRFDSFTEKELTVYVGNHFDLDSILTQINDKVPSASVKRLIRLSRTKGFPPYIYTGAYRITDDMNVVEVYELLTSGNASPIRITFHNLRTKEDFARSMSRQLMLSQDELLALMNDTSFCREKGFTPENIPAMLLPDTYDVYWNISAESLLDRMEREYNRYWNDERLEKAHKAGLSPIEVATLASIVEEETNIADEMPVIAGLYINRLRKRIPLQADPTIKFAIGDFGVKRILKKHLRIDSPYNTYKHYGLPPGPIRIASKQAIDAVLNYRKSNYIYMCAKDDLSGRHNFAATLAEHNRNARKYHKALNKLRIMK</sequence>
<evidence type="ECO:0000256" key="2">
    <source>
        <dbReference type="ARBA" id="ARBA00022692"/>
    </source>
</evidence>
<evidence type="ECO:0000256" key="6">
    <source>
        <dbReference type="ARBA" id="ARBA00023316"/>
    </source>
</evidence>
<name>A0A9D1GH76_9BACT</name>
<dbReference type="HAMAP" id="MF_02065">
    <property type="entry name" value="MltG"/>
    <property type="match status" value="1"/>
</dbReference>
<evidence type="ECO:0000256" key="3">
    <source>
        <dbReference type="ARBA" id="ARBA00022989"/>
    </source>
</evidence>
<evidence type="ECO:0000256" key="7">
    <source>
        <dbReference type="HAMAP-Rule" id="MF_02065"/>
    </source>
</evidence>
<organism evidence="8 9">
    <name type="scientific">Candidatus Caccoplasma intestinavium</name>
    <dbReference type="NCBI Taxonomy" id="2840716"/>
    <lineage>
        <taxon>Bacteria</taxon>
        <taxon>Pseudomonadati</taxon>
        <taxon>Bacteroidota</taxon>
        <taxon>Bacteroidia</taxon>
        <taxon>Bacteroidales</taxon>
        <taxon>Bacteroidaceae</taxon>
        <taxon>Bacteroidaceae incertae sedis</taxon>
        <taxon>Candidatus Caccoplasma</taxon>
    </lineage>
</organism>
<keyword evidence="2 7" id="KW-0812">Transmembrane</keyword>
<dbReference type="PROSITE" id="PS51257">
    <property type="entry name" value="PROKAR_LIPOPROTEIN"/>
    <property type="match status" value="1"/>
</dbReference>
<dbReference type="Proteomes" id="UP000886722">
    <property type="component" value="Unassembled WGS sequence"/>
</dbReference>
<keyword evidence="3 7" id="KW-1133">Transmembrane helix</keyword>
<comment type="function">
    <text evidence="7">Functions as a peptidoglycan terminase that cleaves nascent peptidoglycan strands endolytically to terminate their elongation.</text>
</comment>
<dbReference type="GO" id="GO:0005886">
    <property type="term" value="C:plasma membrane"/>
    <property type="evidence" value="ECO:0007669"/>
    <property type="project" value="UniProtKB-SubCell"/>
</dbReference>
<dbReference type="PANTHER" id="PTHR30518:SF2">
    <property type="entry name" value="ENDOLYTIC MUREIN TRANSGLYCOSYLASE"/>
    <property type="match status" value="1"/>
</dbReference>
<dbReference type="CDD" id="cd08010">
    <property type="entry name" value="MltG_like"/>
    <property type="match status" value="1"/>
</dbReference>
<feature type="transmembrane region" description="Helical" evidence="7">
    <location>
        <begin position="12"/>
        <end position="35"/>
    </location>
</feature>
<reference evidence="8" key="1">
    <citation type="submission" date="2020-10" db="EMBL/GenBank/DDBJ databases">
        <authorList>
            <person name="Gilroy R."/>
        </authorList>
    </citation>
    <scope>NUCLEOTIDE SEQUENCE</scope>
    <source>
        <strain evidence="8">21143</strain>
    </source>
</reference>
<dbReference type="PANTHER" id="PTHR30518">
    <property type="entry name" value="ENDOLYTIC MUREIN TRANSGLYCOSYLASE"/>
    <property type="match status" value="1"/>
</dbReference>
<evidence type="ECO:0000256" key="5">
    <source>
        <dbReference type="ARBA" id="ARBA00023239"/>
    </source>
</evidence>
<evidence type="ECO:0000256" key="1">
    <source>
        <dbReference type="ARBA" id="ARBA00022475"/>
    </source>
</evidence>
<evidence type="ECO:0000313" key="9">
    <source>
        <dbReference type="Proteomes" id="UP000886722"/>
    </source>
</evidence>
<keyword evidence="5 7" id="KW-0456">Lyase</keyword>
<dbReference type="NCBIfam" id="TIGR00247">
    <property type="entry name" value="endolytic transglycosylase MltG"/>
    <property type="match status" value="1"/>
</dbReference>
<comment type="similarity">
    <text evidence="7">Belongs to the transglycosylase MltG family.</text>
</comment>
<keyword evidence="6 7" id="KW-0961">Cell wall biogenesis/degradation</keyword>
<dbReference type="GO" id="GO:0009252">
    <property type="term" value="P:peptidoglycan biosynthetic process"/>
    <property type="evidence" value="ECO:0007669"/>
    <property type="project" value="UniProtKB-UniRule"/>
</dbReference>
<accession>A0A9D1GH76</accession>
<dbReference type="GO" id="GO:0008932">
    <property type="term" value="F:lytic endotransglycosylase activity"/>
    <property type="evidence" value="ECO:0007669"/>
    <property type="project" value="UniProtKB-UniRule"/>
</dbReference>
<dbReference type="AlphaFoldDB" id="A0A9D1GH76"/>